<name>A0A521E3J2_9RHOB</name>
<comment type="similarity">
    <text evidence="1">Belongs to the virb1 family.</text>
</comment>
<dbReference type="InterPro" id="IPR023346">
    <property type="entry name" value="Lysozyme-like_dom_sf"/>
</dbReference>
<proteinExistence type="inferred from homology"/>
<keyword evidence="5" id="KW-1185">Reference proteome</keyword>
<dbReference type="AlphaFoldDB" id="A0A521E3J2"/>
<evidence type="ECO:0000259" key="3">
    <source>
        <dbReference type="Pfam" id="PF01464"/>
    </source>
</evidence>
<dbReference type="Proteomes" id="UP000319555">
    <property type="component" value="Unassembled WGS sequence"/>
</dbReference>
<feature type="domain" description="Transglycosylase SLT" evidence="3">
    <location>
        <begin position="102"/>
        <end position="170"/>
    </location>
</feature>
<evidence type="ECO:0000313" key="5">
    <source>
        <dbReference type="Proteomes" id="UP000319555"/>
    </source>
</evidence>
<evidence type="ECO:0000313" key="4">
    <source>
        <dbReference type="EMBL" id="SMO78405.1"/>
    </source>
</evidence>
<feature type="signal peptide" evidence="2">
    <location>
        <begin position="1"/>
        <end position="23"/>
    </location>
</feature>
<sequence length="232" mass="25661">MPNRLFIVIACVALLLAARQSFAGAEARMSQTCDQAARRAALAQDIPLDVLRAITRVETGRAIKGRLEPWPWAINVEGRGHWFRSEQEAKAYVADIFQAGKRSFDIGCFQINYRWHGQAFQSIDAMFDPETNASYAARFLKQLYSELGSWPAAVGAYHSRTPALAKTYSSRYQIVHAQLDPGTAVQTARMSRDPFTQPAAPLFPVQITQFPTGAMGSLMPAADTQTAFIAFN</sequence>
<gene>
    <name evidence="4" type="ORF">SAMN06265380_10949</name>
</gene>
<dbReference type="EMBL" id="FXTE01000009">
    <property type="protein sequence ID" value="SMO78405.1"/>
    <property type="molecule type" value="Genomic_DNA"/>
</dbReference>
<dbReference type="Pfam" id="PF01464">
    <property type="entry name" value="SLT"/>
    <property type="match status" value="1"/>
</dbReference>
<organism evidence="4 5">
    <name type="scientific">Ruegeria faecimaris</name>
    <dbReference type="NCBI Taxonomy" id="686389"/>
    <lineage>
        <taxon>Bacteria</taxon>
        <taxon>Pseudomonadati</taxon>
        <taxon>Pseudomonadota</taxon>
        <taxon>Alphaproteobacteria</taxon>
        <taxon>Rhodobacterales</taxon>
        <taxon>Roseobacteraceae</taxon>
        <taxon>Ruegeria</taxon>
    </lineage>
</organism>
<dbReference type="Gene3D" id="1.10.530.10">
    <property type="match status" value="1"/>
</dbReference>
<dbReference type="InterPro" id="IPR008258">
    <property type="entry name" value="Transglycosylase_SLT_dom_1"/>
</dbReference>
<reference evidence="4 5" key="1">
    <citation type="submission" date="2017-05" db="EMBL/GenBank/DDBJ databases">
        <authorList>
            <person name="Varghese N."/>
            <person name="Submissions S."/>
        </authorList>
    </citation>
    <scope>NUCLEOTIDE SEQUENCE [LARGE SCALE GENOMIC DNA]</scope>
    <source>
        <strain evidence="4 5">DSM 28009</strain>
    </source>
</reference>
<dbReference type="RefSeq" id="WP_142638303.1">
    <property type="nucleotide sequence ID" value="NZ_CANLVA010000007.1"/>
</dbReference>
<feature type="chain" id="PRO_5022099061" evidence="2">
    <location>
        <begin position="24"/>
        <end position="232"/>
    </location>
</feature>
<accession>A0A521E3J2</accession>
<dbReference type="OrthoDB" id="5945995at2"/>
<dbReference type="CDD" id="cd13400">
    <property type="entry name" value="LT_IagB-like"/>
    <property type="match status" value="1"/>
</dbReference>
<keyword evidence="2" id="KW-0732">Signal</keyword>
<evidence type="ECO:0000256" key="1">
    <source>
        <dbReference type="ARBA" id="ARBA00009387"/>
    </source>
</evidence>
<protein>
    <submittedName>
        <fullName evidence="4">Transglycosylase SLT domain-containing protein</fullName>
    </submittedName>
</protein>
<dbReference type="SUPFAM" id="SSF53955">
    <property type="entry name" value="Lysozyme-like"/>
    <property type="match status" value="1"/>
</dbReference>
<evidence type="ECO:0000256" key="2">
    <source>
        <dbReference type="SAM" id="SignalP"/>
    </source>
</evidence>